<organism evidence="3 4">
    <name type="scientific">Streptomyces diacarni</name>
    <dbReference type="NCBI Taxonomy" id="2800381"/>
    <lineage>
        <taxon>Bacteria</taxon>
        <taxon>Bacillati</taxon>
        <taxon>Actinomycetota</taxon>
        <taxon>Actinomycetes</taxon>
        <taxon>Kitasatosporales</taxon>
        <taxon>Streptomycetaceae</taxon>
        <taxon>Streptomyces</taxon>
    </lineage>
</organism>
<keyword evidence="2" id="KW-0472">Membrane</keyword>
<evidence type="ECO:0000256" key="1">
    <source>
        <dbReference type="SAM" id="MobiDB-lite"/>
    </source>
</evidence>
<sequence length="141" mass="14933">MAQDVRQDGHRKKTSEESVGELVKQASAQISDLARQEMHLAQAEMQQKGKRFGLGGGMFGGAALFGFVALLAGTATGIVALNLVWPLWLAALVVTGALLVLAGVLALVGKQQISKATPATPERAVESMKADVTEIKERSHR</sequence>
<dbReference type="EMBL" id="QOIN01000049">
    <property type="protein sequence ID" value="RCG19008.1"/>
    <property type="molecule type" value="Genomic_DNA"/>
</dbReference>
<protein>
    <submittedName>
        <fullName evidence="3">Phage holin family protein</fullName>
    </submittedName>
</protein>
<feature type="region of interest" description="Disordered" evidence="1">
    <location>
        <begin position="1"/>
        <end position="20"/>
    </location>
</feature>
<feature type="transmembrane region" description="Helical" evidence="2">
    <location>
        <begin position="52"/>
        <end position="81"/>
    </location>
</feature>
<reference evidence="3 4" key="1">
    <citation type="submission" date="2018-06" db="EMBL/GenBank/DDBJ databases">
        <title>Streptomyces reniochalinae sp. nov. and Streptomyces diacarnus sp. nov. from marine sponges.</title>
        <authorList>
            <person name="Li L."/>
        </authorList>
    </citation>
    <scope>NUCLEOTIDE SEQUENCE [LARGE SCALE GENOMIC DNA]</scope>
    <source>
        <strain evidence="3 4">LHW51701</strain>
    </source>
</reference>
<accession>A0A367ELM7</accession>
<dbReference type="AlphaFoldDB" id="A0A367ELM7"/>
<feature type="transmembrane region" description="Helical" evidence="2">
    <location>
        <begin position="87"/>
        <end position="108"/>
    </location>
</feature>
<keyword evidence="2" id="KW-1133">Transmembrane helix</keyword>
<evidence type="ECO:0000256" key="2">
    <source>
        <dbReference type="SAM" id="Phobius"/>
    </source>
</evidence>
<dbReference type="RefSeq" id="WP_114024394.1">
    <property type="nucleotide sequence ID" value="NZ_JBEYTF010000012.1"/>
</dbReference>
<proteinExistence type="predicted"/>
<keyword evidence="2" id="KW-0812">Transmembrane</keyword>
<evidence type="ECO:0000313" key="3">
    <source>
        <dbReference type="EMBL" id="RCG19008.1"/>
    </source>
</evidence>
<keyword evidence="4" id="KW-1185">Reference proteome</keyword>
<gene>
    <name evidence="3" type="ORF">DTL70_25385</name>
</gene>
<dbReference type="Proteomes" id="UP000252914">
    <property type="component" value="Unassembled WGS sequence"/>
</dbReference>
<dbReference type="InterPro" id="IPR009937">
    <property type="entry name" value="Phage_holin_3_6"/>
</dbReference>
<name>A0A367ELM7_9ACTN</name>
<dbReference type="Pfam" id="PF07332">
    <property type="entry name" value="Phage_holin_3_6"/>
    <property type="match status" value="1"/>
</dbReference>
<comment type="caution">
    <text evidence="3">The sequence shown here is derived from an EMBL/GenBank/DDBJ whole genome shotgun (WGS) entry which is preliminary data.</text>
</comment>
<evidence type="ECO:0000313" key="4">
    <source>
        <dbReference type="Proteomes" id="UP000252914"/>
    </source>
</evidence>